<dbReference type="GO" id="GO:0000914">
    <property type="term" value="P:phragmoplast assembly"/>
    <property type="evidence" value="ECO:0007669"/>
    <property type="project" value="InterPro"/>
</dbReference>
<dbReference type="InterPro" id="IPR016024">
    <property type="entry name" value="ARM-type_fold"/>
</dbReference>
<dbReference type="GO" id="GO:0008017">
    <property type="term" value="F:microtubule binding"/>
    <property type="evidence" value="ECO:0007669"/>
    <property type="project" value="InterPro"/>
</dbReference>
<dbReference type="FunFam" id="3.30.200.20:FF:000042">
    <property type="entry name" value="Aurora kinase A"/>
    <property type="match status" value="1"/>
</dbReference>
<dbReference type="GO" id="GO:0005524">
    <property type="term" value="F:ATP binding"/>
    <property type="evidence" value="ECO:0007669"/>
    <property type="project" value="UniProtKB-UniRule"/>
</dbReference>
<dbReference type="InterPro" id="IPR008271">
    <property type="entry name" value="Ser/Thr_kinase_AS"/>
</dbReference>
<dbReference type="FunFam" id="1.10.510.10:FF:000571">
    <property type="entry name" value="Maternal embryonic leucine zipper kinase"/>
    <property type="match status" value="1"/>
</dbReference>
<organism evidence="11 12">
    <name type="scientific">Quercus suber</name>
    <name type="common">Cork oak</name>
    <dbReference type="NCBI Taxonomy" id="58331"/>
    <lineage>
        <taxon>Eukaryota</taxon>
        <taxon>Viridiplantae</taxon>
        <taxon>Streptophyta</taxon>
        <taxon>Embryophyta</taxon>
        <taxon>Tracheophyta</taxon>
        <taxon>Spermatophyta</taxon>
        <taxon>Magnoliopsida</taxon>
        <taxon>eudicotyledons</taxon>
        <taxon>Gunneridae</taxon>
        <taxon>Pentapetalae</taxon>
        <taxon>rosids</taxon>
        <taxon>fabids</taxon>
        <taxon>Fagales</taxon>
        <taxon>Fagaceae</taxon>
        <taxon>Quercus</taxon>
    </lineage>
</organism>
<dbReference type="InterPro" id="IPR011009">
    <property type="entry name" value="Kinase-like_dom_sf"/>
</dbReference>
<protein>
    <submittedName>
        <fullName evidence="11">Serine/threonine-protein kinase runkel</fullName>
    </submittedName>
</protein>
<feature type="transmembrane region" description="Helical" evidence="9">
    <location>
        <begin position="1293"/>
        <end position="1311"/>
    </location>
</feature>
<dbReference type="SUPFAM" id="SSF48371">
    <property type="entry name" value="ARM repeat"/>
    <property type="match status" value="2"/>
</dbReference>
<feature type="domain" description="Protein kinase" evidence="10">
    <location>
        <begin position="4"/>
        <end position="257"/>
    </location>
</feature>
<dbReference type="GO" id="GO:0004672">
    <property type="term" value="F:protein kinase activity"/>
    <property type="evidence" value="ECO:0007669"/>
    <property type="project" value="InterPro"/>
</dbReference>
<comment type="function">
    <text evidence="6">CIPK serine-threonine protein kinases interact with CBL proteins. Binding of a CBL protein to the regulatory NAF domain of CIPK protein lead to the activation of the kinase in a calcium-dependent manner.</text>
</comment>
<evidence type="ECO:0000256" key="9">
    <source>
        <dbReference type="SAM" id="Phobius"/>
    </source>
</evidence>
<dbReference type="CDD" id="cd14010">
    <property type="entry name" value="STKc_ULK4"/>
    <property type="match status" value="1"/>
</dbReference>
<feature type="region of interest" description="Disordered" evidence="8">
    <location>
        <begin position="283"/>
        <end position="394"/>
    </location>
</feature>
<dbReference type="InterPro" id="IPR056980">
    <property type="entry name" value="ARM_RUK"/>
</dbReference>
<dbReference type="PROSITE" id="PS00108">
    <property type="entry name" value="PROTEIN_KINASE_ST"/>
    <property type="match status" value="1"/>
</dbReference>
<dbReference type="SUPFAM" id="SSF56112">
    <property type="entry name" value="Protein kinase-like (PK-like)"/>
    <property type="match status" value="1"/>
</dbReference>
<dbReference type="Gene3D" id="1.10.510.10">
    <property type="entry name" value="Transferase(Phosphotransferase) domain 1"/>
    <property type="match status" value="1"/>
</dbReference>
<name>A0AAW0JN30_QUESU</name>
<evidence type="ECO:0000313" key="12">
    <source>
        <dbReference type="Proteomes" id="UP000237347"/>
    </source>
</evidence>
<evidence type="ECO:0000256" key="1">
    <source>
        <dbReference type="ARBA" id="ARBA00006234"/>
    </source>
</evidence>
<keyword evidence="2" id="KW-0808">Transferase</keyword>
<comment type="similarity">
    <text evidence="1">Belongs to the protein kinase superfamily. CAMK Ser/Thr protein kinase family. SNF1 subfamily.</text>
</comment>
<evidence type="ECO:0000313" key="11">
    <source>
        <dbReference type="EMBL" id="KAK7827561.1"/>
    </source>
</evidence>
<dbReference type="InterPro" id="IPR011989">
    <property type="entry name" value="ARM-like"/>
</dbReference>
<evidence type="ECO:0000256" key="4">
    <source>
        <dbReference type="ARBA" id="ARBA00022777"/>
    </source>
</evidence>
<evidence type="ECO:0000256" key="6">
    <source>
        <dbReference type="ARBA" id="ARBA00058225"/>
    </source>
</evidence>
<dbReference type="SMART" id="SM00220">
    <property type="entry name" value="S_TKc"/>
    <property type="match status" value="1"/>
</dbReference>
<sequence>MNHYHIYQAIGRGKYSTVYKGRKKKTIEYFAIKSVDKLQKSKVLQEVRVLHSLDHPNVLQFYSWYETSAHFVLVLEYCVGGDLMTLLCQDSQLPEDSIHDIARDLLKALQYLHSKGIIYCDLKPSNILLDENGRTKLCDFGLARKLSEISKTPSSLLPQAKRGTPFYMAPELFEDGGVHSYASDFWALGCVLYECYAGRPPFMGGEFTQLVRSILSDPVPPLPGNPSRPFVNLINSLLVKDPAERIQWPELCGHAFWRTRFTPVPLPPQPAFTNMIEQYARPCLSERNGDKSLQNKTPPKYREKDVKGAPKQDENSVLGSRGYETPIKGTQSGRRTQTKASGRVVEEKQKNRPSATRGVNLLRLSRIAKTNLQRENEKENYRRPLPNGSENDAEVKIENTDMELDFNENAEDEAHDESDSITCTPEDKMSSQDQHQGKVEDVENNTHQFDTPVNMPAPDESKPLDQESSSEHIEVAATPPSVSPQLKNQRIKDGSGSVPDSDSSKSSNNISQVLWHPSDLSVRPVMPSRKADKLLEVIPSLPFEALQASDFVKMPEEQLDALNGRITSILSGNTSIGEKQNVIRYLEMLSTNADAANILTNGPIMLILVKMLRQSKVSALRVQLASLVGLLIRHSTFIKDDLANSGILGSLSDGLRDKQDKVRRFSMAALGELLFYISTQNDQTRENNPPESPSKDYKSTSGWQVSNSLISLVSSILRKGEDDMTQLYALRTIENICSQGGHWGARFTSQDVISNVSYIYRASGKQESIRLTAGSCLVRLVRFNPSSIQSVIEKLSFKEIASALGRDDFQITLLRVLESVTEESPVILENPFIFIREILPSLAVLYKGNKDGDARFLCLKILFDVMVIFFDEPFNDEQRSEDLKSIANTHFLPLYPALIEDEDPIPMYAQKLLVMFIEFNYIRISNILHLKIVSQCFEFLLGDLSSANVNNVKLCLALASAPEMESKLLSQLKVVRRIGNLLEFVYAKDMEDFLEPTLGLCRAFLLRSISSRKGFIYTKEPTLLSDGSAEENSAVDQQQSIRDIMDFGSNVGVLLELSESHEANVADIASECVVLLLMAAPREATTGLLTNLPKVSAILESSSRATSHLLVLRVLHALGYSCRQYLSQAMILSISVHEISRVEAIVSELKSSGVRALANAALNVALELQRLPRMASFWFHLGALINIIMAFMVSPLLSLSPNLNSDASNTISTTPSFLTNSPPSLSPFQEISPDIAPLLPSPGGEVPTSTGSSIPTIPSSPSPPNPDELDLLGPNSALSPSGSMPASSAESKFLVSYLNIVFAGLAAYWCMQPVKI</sequence>
<feature type="region of interest" description="Disordered" evidence="8">
    <location>
        <begin position="1239"/>
        <end position="1283"/>
    </location>
</feature>
<evidence type="ECO:0000256" key="5">
    <source>
        <dbReference type="ARBA" id="ARBA00022840"/>
    </source>
</evidence>
<dbReference type="Pfam" id="PF00069">
    <property type="entry name" value="Pkinase"/>
    <property type="match status" value="1"/>
</dbReference>
<evidence type="ECO:0000256" key="2">
    <source>
        <dbReference type="ARBA" id="ARBA00022679"/>
    </source>
</evidence>
<keyword evidence="9" id="KW-0812">Transmembrane</keyword>
<keyword evidence="5 7" id="KW-0067">ATP-binding</keyword>
<dbReference type="Gene3D" id="1.25.10.10">
    <property type="entry name" value="Leucine-rich Repeat Variant"/>
    <property type="match status" value="1"/>
</dbReference>
<feature type="region of interest" description="Disordered" evidence="8">
    <location>
        <begin position="681"/>
        <end position="701"/>
    </location>
</feature>
<evidence type="ECO:0000256" key="7">
    <source>
        <dbReference type="PROSITE-ProRule" id="PRU10141"/>
    </source>
</evidence>
<feature type="compositionally biased region" description="Polar residues" evidence="8">
    <location>
        <begin position="328"/>
        <end position="340"/>
    </location>
</feature>
<dbReference type="PANTHER" id="PTHR46562">
    <property type="entry name" value="SERINE/THREONINE-KINASE ULK4-LIKE PROTEIN-RELATED"/>
    <property type="match status" value="1"/>
</dbReference>
<dbReference type="EMBL" id="PKMF04000521">
    <property type="protein sequence ID" value="KAK7827561.1"/>
    <property type="molecule type" value="Genomic_DNA"/>
</dbReference>
<keyword evidence="9" id="KW-0472">Membrane</keyword>
<evidence type="ECO:0000256" key="8">
    <source>
        <dbReference type="SAM" id="MobiDB-lite"/>
    </source>
</evidence>
<evidence type="ECO:0000256" key="3">
    <source>
        <dbReference type="ARBA" id="ARBA00022741"/>
    </source>
</evidence>
<dbReference type="InterPro" id="IPR044591">
    <property type="entry name" value="RUK"/>
</dbReference>
<feature type="binding site" evidence="7">
    <location>
        <position position="33"/>
    </location>
    <ligand>
        <name>ATP</name>
        <dbReference type="ChEBI" id="CHEBI:30616"/>
    </ligand>
</feature>
<dbReference type="PROSITE" id="PS00107">
    <property type="entry name" value="PROTEIN_KINASE_ATP"/>
    <property type="match status" value="1"/>
</dbReference>
<feature type="compositionally biased region" description="Basic and acidic residues" evidence="8">
    <location>
        <begin position="459"/>
        <end position="474"/>
    </location>
</feature>
<keyword evidence="9" id="KW-1133">Transmembrane helix</keyword>
<feature type="transmembrane region" description="Helical" evidence="9">
    <location>
        <begin position="1177"/>
        <end position="1197"/>
    </location>
</feature>
<proteinExistence type="inferred from homology"/>
<feature type="compositionally biased region" description="Basic and acidic residues" evidence="8">
    <location>
        <begin position="300"/>
        <end position="314"/>
    </location>
</feature>
<feature type="region of interest" description="Disordered" evidence="8">
    <location>
        <begin position="410"/>
        <end position="509"/>
    </location>
</feature>
<gene>
    <name evidence="11" type="primary">RUK_0</name>
    <name evidence="11" type="ORF">CFP56_031131</name>
</gene>
<comment type="caution">
    <text evidence="11">The sequence shown here is derived from an EMBL/GenBank/DDBJ whole genome shotgun (WGS) entry which is preliminary data.</text>
</comment>
<dbReference type="PANTHER" id="PTHR46562:SF1">
    <property type="entry name" value="SERINE_THREONINE-PROTEIN KINASE ULK4"/>
    <property type="match status" value="1"/>
</dbReference>
<keyword evidence="3 7" id="KW-0547">Nucleotide-binding</keyword>
<dbReference type="InterPro" id="IPR000719">
    <property type="entry name" value="Prot_kinase_dom"/>
</dbReference>
<feature type="compositionally biased region" description="Low complexity" evidence="8">
    <location>
        <begin position="1247"/>
        <end position="1257"/>
    </location>
</feature>
<feature type="compositionally biased region" description="Low complexity" evidence="8">
    <location>
        <begin position="494"/>
        <end position="509"/>
    </location>
</feature>
<accession>A0AAW0JN30</accession>
<dbReference type="InterPro" id="IPR056981">
    <property type="entry name" value="HEAT_ULK4_RUNKEL"/>
</dbReference>
<dbReference type="PROSITE" id="PS50011">
    <property type="entry name" value="PROTEIN_KINASE_DOM"/>
    <property type="match status" value="1"/>
</dbReference>
<dbReference type="Pfam" id="PF23606">
    <property type="entry name" value="HEAT_ULK4"/>
    <property type="match status" value="1"/>
</dbReference>
<reference evidence="11 12" key="1">
    <citation type="journal article" date="2018" name="Sci. Data">
        <title>The draft genome sequence of cork oak.</title>
        <authorList>
            <person name="Ramos A.M."/>
            <person name="Usie A."/>
            <person name="Barbosa P."/>
            <person name="Barros P.M."/>
            <person name="Capote T."/>
            <person name="Chaves I."/>
            <person name="Simoes F."/>
            <person name="Abreu I."/>
            <person name="Carrasquinho I."/>
            <person name="Faro C."/>
            <person name="Guimaraes J.B."/>
            <person name="Mendonca D."/>
            <person name="Nobrega F."/>
            <person name="Rodrigues L."/>
            <person name="Saibo N.J.M."/>
            <person name="Varela M.C."/>
            <person name="Egas C."/>
            <person name="Matos J."/>
            <person name="Miguel C.M."/>
            <person name="Oliveira M.M."/>
            <person name="Ricardo C.P."/>
            <person name="Goncalves S."/>
        </authorList>
    </citation>
    <scope>NUCLEOTIDE SEQUENCE [LARGE SCALE GENOMIC DNA]</scope>
    <source>
        <strain evidence="12">cv. HL8</strain>
    </source>
</reference>
<keyword evidence="12" id="KW-1185">Reference proteome</keyword>
<dbReference type="Proteomes" id="UP000237347">
    <property type="component" value="Unassembled WGS sequence"/>
</dbReference>
<keyword evidence="4 11" id="KW-0418">Kinase</keyword>
<dbReference type="Pfam" id="PF24970">
    <property type="entry name" value="ARM_RUK"/>
    <property type="match status" value="1"/>
</dbReference>
<dbReference type="InterPro" id="IPR017441">
    <property type="entry name" value="Protein_kinase_ATP_BS"/>
</dbReference>
<feature type="compositionally biased region" description="Basic and acidic residues" evidence="8">
    <location>
        <begin position="425"/>
        <end position="441"/>
    </location>
</feature>
<evidence type="ECO:0000259" key="10">
    <source>
        <dbReference type="PROSITE" id="PS50011"/>
    </source>
</evidence>
<feature type="compositionally biased region" description="Basic and acidic residues" evidence="8">
    <location>
        <begin position="372"/>
        <end position="382"/>
    </location>
</feature>